<keyword evidence="3" id="KW-1185">Reference proteome</keyword>
<proteinExistence type="predicted"/>
<evidence type="ECO:0000256" key="1">
    <source>
        <dbReference type="SAM" id="MobiDB-lite"/>
    </source>
</evidence>
<organism evidence="2 3">
    <name type="scientific">Chloebia gouldiae</name>
    <name type="common">Gouldian finch</name>
    <name type="synonym">Erythrura gouldiae</name>
    <dbReference type="NCBI Taxonomy" id="44316"/>
    <lineage>
        <taxon>Eukaryota</taxon>
        <taxon>Metazoa</taxon>
        <taxon>Chordata</taxon>
        <taxon>Craniata</taxon>
        <taxon>Vertebrata</taxon>
        <taxon>Euteleostomi</taxon>
        <taxon>Archelosauria</taxon>
        <taxon>Archosauria</taxon>
        <taxon>Dinosauria</taxon>
        <taxon>Saurischia</taxon>
        <taxon>Theropoda</taxon>
        <taxon>Coelurosauria</taxon>
        <taxon>Aves</taxon>
        <taxon>Neognathae</taxon>
        <taxon>Neoaves</taxon>
        <taxon>Telluraves</taxon>
        <taxon>Australaves</taxon>
        <taxon>Passeriformes</taxon>
        <taxon>Passeroidea</taxon>
        <taxon>Passeridae</taxon>
        <taxon>Chloebia</taxon>
    </lineage>
</organism>
<dbReference type="EMBL" id="QUSF01000018">
    <property type="protein sequence ID" value="RLW02536.1"/>
    <property type="molecule type" value="Genomic_DNA"/>
</dbReference>
<name>A0A3L8SJ57_CHLGU</name>
<feature type="compositionally biased region" description="Polar residues" evidence="1">
    <location>
        <begin position="155"/>
        <end position="172"/>
    </location>
</feature>
<comment type="caution">
    <text evidence="2">The sequence shown here is derived from an EMBL/GenBank/DDBJ whole genome shotgun (WGS) entry which is preliminary data.</text>
</comment>
<gene>
    <name evidence="2" type="ORF">DV515_00007125</name>
</gene>
<evidence type="ECO:0000313" key="3">
    <source>
        <dbReference type="Proteomes" id="UP000276834"/>
    </source>
</evidence>
<protein>
    <submittedName>
        <fullName evidence="2">Uncharacterized protein</fullName>
    </submittedName>
</protein>
<accession>A0A3L8SJ57</accession>
<evidence type="ECO:0000313" key="2">
    <source>
        <dbReference type="EMBL" id="RLW02536.1"/>
    </source>
</evidence>
<reference evidence="2 3" key="1">
    <citation type="journal article" date="2018" name="Proc. R. Soc. B">
        <title>A non-coding region near Follistatin controls head colour polymorphism in the Gouldian finch.</title>
        <authorList>
            <person name="Toomey M.B."/>
            <person name="Marques C.I."/>
            <person name="Andrade P."/>
            <person name="Araujo P.M."/>
            <person name="Sabatino S."/>
            <person name="Gazda M.A."/>
            <person name="Afonso S."/>
            <person name="Lopes R.J."/>
            <person name="Corbo J.C."/>
            <person name="Carneiro M."/>
        </authorList>
    </citation>
    <scope>NUCLEOTIDE SEQUENCE [LARGE SCALE GENOMIC DNA]</scope>
    <source>
        <strain evidence="2">Red01</strain>
        <tissue evidence="2">Muscle</tissue>
    </source>
</reference>
<dbReference type="AlphaFoldDB" id="A0A3L8SJ57"/>
<dbReference type="Proteomes" id="UP000276834">
    <property type="component" value="Unassembled WGS sequence"/>
</dbReference>
<sequence>MPILTPKSAAILFVHPLLHLHHNCRMWHQILVAFHILVPGLAETQEISISSGHSSVPAIPYDEKIAFNISRDNTVSEVCTFPIYHQKEKQKKQLPDSGSVRGAISPSHVSRQHWLGRDVQAIGESPAPQTGSTSSHHNRTRLKKSNLPQEKSPPEENTSTKMAWKDQQGSVE</sequence>
<feature type="region of interest" description="Disordered" evidence="1">
    <location>
        <begin position="87"/>
        <end position="172"/>
    </location>
</feature>